<dbReference type="OrthoDB" id="6365676at2759"/>
<dbReference type="ChiTaRS" id="SP1">
    <property type="organism name" value="human"/>
</dbReference>
<name>B2R4Y6_HUMAN</name>
<organism evidence="1">
    <name type="scientific">Homo sapiens</name>
    <name type="common">Human</name>
    <dbReference type="NCBI Taxonomy" id="9606"/>
    <lineage>
        <taxon>Eukaryota</taxon>
        <taxon>Metazoa</taxon>
        <taxon>Chordata</taxon>
        <taxon>Craniata</taxon>
        <taxon>Vertebrata</taxon>
        <taxon>Euteleostomi</taxon>
        <taxon>Mammalia</taxon>
        <taxon>Eutheria</taxon>
        <taxon>Euarchontoglires</taxon>
        <taxon>Primates</taxon>
        <taxon>Haplorrhini</taxon>
        <taxon>Catarrhini</taxon>
        <taxon>Hominidae</taxon>
        <taxon>Homo</taxon>
    </lineage>
</organism>
<protein>
    <submittedName>
        <fullName evidence="2">Sp1 transcription factor, isoform CRA_a</fullName>
    </submittedName>
    <submittedName>
        <fullName evidence="1">cDNA, FLJ92269</fullName>
    </submittedName>
</protein>
<reference evidence="2" key="1">
    <citation type="journal article" date="2001" name="Science">
        <title>The sequence of the human genome.</title>
        <authorList>
            <person name="Venter J.C."/>
            <person name="Adams M.D."/>
            <person name="Myers E.W."/>
            <person name="Li P.W."/>
            <person name="Mural R.J."/>
            <person name="Sutton G.G."/>
            <person name="Smith H.O."/>
            <person name="Yandell M."/>
            <person name="Evans C.A."/>
            <person name="Holt R.A."/>
            <person name="Gocayne J.D."/>
            <person name="Amanatides P."/>
            <person name="Ballew R.M."/>
            <person name="Huson D.H."/>
            <person name="Wortman J.R."/>
            <person name="Zhang Q."/>
            <person name="Kodira C.D."/>
            <person name="Zheng X.H."/>
            <person name="Chen L."/>
            <person name="Skupski M."/>
            <person name="Subramanian G."/>
            <person name="Thomas P.D."/>
            <person name="Zhang J."/>
            <person name="Gabor Miklos G.L."/>
            <person name="Nelson C."/>
            <person name="Broder S."/>
            <person name="Clark A.G."/>
            <person name="Nadeau J."/>
            <person name="McKusick V.A."/>
            <person name="Zinder N."/>
            <person name="Levine A.J."/>
            <person name="Roberts R.J."/>
            <person name="Simon M."/>
            <person name="Slayman C."/>
            <person name="Hunkapiller M."/>
            <person name="Bolanos R."/>
            <person name="Delcher A."/>
            <person name="Dew I."/>
            <person name="Fasulo D."/>
            <person name="Flanigan M."/>
            <person name="Florea L."/>
            <person name="Halpern A."/>
            <person name="Hannenhalli S."/>
            <person name="Kravitz S."/>
            <person name="Levy S."/>
            <person name="Mobarry C."/>
            <person name="Reinert K."/>
            <person name="Remington K."/>
            <person name="Abu-Threideh J."/>
            <person name="Beasley E."/>
            <person name="Biddick K."/>
            <person name="Bonazzi V."/>
            <person name="Brandon R."/>
            <person name="Cargill M."/>
            <person name="Chandramouliswaran I."/>
            <person name="Charlab R."/>
            <person name="Chaturvedi K."/>
            <person name="Deng Z."/>
            <person name="Di Francesco V."/>
            <person name="Dunn P."/>
            <person name="Eilbeck K."/>
            <person name="Evangelista C."/>
            <person name="Gabrielian A.E."/>
            <person name="Gan W."/>
            <person name="Ge W."/>
            <person name="Gong F."/>
            <person name="Gu Z."/>
            <person name="Guan P."/>
            <person name="Heiman T.J."/>
            <person name="Higgins M.E."/>
            <person name="Ji R.R."/>
            <person name="Ke Z."/>
            <person name="Ketchum K.A."/>
            <person name="Lai Z."/>
            <person name="Lei Y."/>
            <person name="Li Z."/>
            <person name="Li J."/>
            <person name="Liang Y."/>
            <person name="Lin X."/>
            <person name="Lu F."/>
            <person name="Merkulov G.V."/>
            <person name="Milshina N."/>
            <person name="Moore H.M."/>
            <person name="Naik A.K."/>
            <person name="Narayan V.A."/>
            <person name="Neelam B."/>
            <person name="Nusskern D."/>
            <person name="Rusch D.B."/>
            <person name="Salzberg S."/>
            <person name="Shao W."/>
            <person name="Shue B."/>
            <person name="Sun J."/>
            <person name="Wang Z."/>
            <person name="Wang A."/>
            <person name="Wang X."/>
            <person name="Wang J."/>
            <person name="Wei M."/>
            <person name="Wides R."/>
            <person name="Xiao C."/>
            <person name="Yan C."/>
            <person name="Yao A."/>
            <person name="Ye J."/>
            <person name="Zhan M."/>
            <person name="Zhang W."/>
            <person name="Zhang H."/>
            <person name="Zhao Q."/>
            <person name="Zheng L."/>
            <person name="Zhong F."/>
            <person name="Zhong W."/>
            <person name="Zhu S."/>
            <person name="Zhao S."/>
            <person name="Gilbert D."/>
            <person name="Baumhueter S."/>
            <person name="Spier G."/>
            <person name="Carter C."/>
            <person name="Cravchik A."/>
            <person name="Woodage T."/>
            <person name="Ali F."/>
            <person name="An H."/>
            <person name="Awe A."/>
            <person name="Baldwin D."/>
            <person name="Baden H."/>
            <person name="Barnstead M."/>
            <person name="Barrow I."/>
            <person name="Beeson K."/>
            <person name="Busam D."/>
            <person name="Carver A."/>
            <person name="Center A."/>
            <person name="Cheng M.L."/>
            <person name="Curry L."/>
            <person name="Danaher S."/>
            <person name="Davenport L."/>
            <person name="Desilets R."/>
            <person name="Dietz S."/>
            <person name="Dodson K."/>
            <person name="Doup L."/>
            <person name="Ferriera S."/>
            <person name="Garg N."/>
            <person name="Gluecksmann A."/>
            <person name="Hart B."/>
            <person name="Haynes J."/>
            <person name="Haynes C."/>
            <person name="Heiner C."/>
            <person name="Hladun S."/>
            <person name="Hostin D."/>
            <person name="Houck J."/>
            <person name="Howland T."/>
            <person name="Ibegwam C."/>
            <person name="Johnson J."/>
            <person name="Kalush F."/>
            <person name="Kline L."/>
            <person name="Koduru S."/>
            <person name="Love A."/>
            <person name="Mann F."/>
            <person name="May D."/>
            <person name="McCawley S."/>
            <person name="McIntosh T."/>
            <person name="McMullen I."/>
            <person name="Moy M."/>
            <person name="Moy L."/>
            <person name="Murphy B."/>
            <person name="Nelson K."/>
            <person name="Pfannkoch C."/>
            <person name="Pratts E."/>
            <person name="Puri V."/>
            <person name="Qureshi H."/>
            <person name="Reardon M."/>
            <person name="Rodriguez R."/>
            <person name="Rogers Y.H."/>
            <person name="Romblad D."/>
            <person name="Ruhfel B."/>
            <person name="Scott R."/>
            <person name="Sitter C."/>
            <person name="Smallwood M."/>
            <person name="Stewart E."/>
            <person name="Strong R."/>
            <person name="Suh E."/>
            <person name="Thomas R."/>
            <person name="Tint N.N."/>
            <person name="Tse S."/>
            <person name="Vech C."/>
            <person name="Wang G."/>
            <person name="Wetter J."/>
            <person name="Williams S."/>
            <person name="Williams M."/>
            <person name="Windsor S."/>
            <person name="Winn-Deen E."/>
            <person name="Wolfe K."/>
            <person name="Zaveri J."/>
            <person name="Zaveri K."/>
            <person name="Abril J.F."/>
            <person name="Guigo R."/>
            <person name="Campbell M.J."/>
            <person name="Sjolander K.V."/>
            <person name="Karlak B."/>
            <person name="Kejariwal A."/>
            <person name="Mi H."/>
            <person name="Lazareva B."/>
            <person name="Hatton T."/>
            <person name="Narechania A."/>
            <person name="Diemer K."/>
            <person name="Muruganujan A."/>
            <person name="Guo N."/>
            <person name="Sato S."/>
            <person name="Bafna V."/>
            <person name="Istrail S."/>
            <person name="Lippert R."/>
            <person name="Schwartz R."/>
            <person name="Walenz B."/>
            <person name="Yooseph S."/>
            <person name="Allen D."/>
            <person name="Basu A."/>
            <person name="Baxendale J."/>
            <person name="Blick L."/>
            <person name="Caminha M."/>
            <person name="Carnes-Stine J."/>
            <person name="Caulk P."/>
            <person name="Chiang Y.H."/>
            <person name="Coyne M."/>
            <person name="Dahlke C."/>
            <person name="Mays A."/>
            <person name="Dombroski M."/>
            <person name="Donnelly M."/>
            <person name="Ely D."/>
            <person name="Esparham S."/>
            <person name="Fosler C."/>
            <person name="Gire H."/>
            <person name="Glanowski S."/>
            <person name="Glasser K."/>
            <person name="Glodek A."/>
            <person name="Gorokhov M."/>
            <person name="Graham K."/>
            <person name="Gropman B."/>
            <person name="Harris M."/>
            <person name="Heil J."/>
            <person name="Henderson S."/>
            <person name="Hoover J."/>
            <person name="Jennings D."/>
            <person name="Jordan C."/>
            <person name="Jordan J."/>
            <person name="Kasha J."/>
            <person name="Kagan L."/>
            <person name="Kraft C."/>
            <person name="Levitsky A."/>
            <person name="Lewis M."/>
            <person name="Liu X."/>
            <person name="Lopez J."/>
            <person name="Ma D."/>
            <person name="Majoros W."/>
            <person name="McDaniel J."/>
            <person name="Murphy S."/>
            <person name="Newman M."/>
            <person name="Nguyen T."/>
            <person name="Nguyen N."/>
            <person name="Nodell M."/>
            <person name="Pan S."/>
            <person name="Peck J."/>
            <person name="Peterson M."/>
            <person name="Rowe W."/>
            <person name="Sanders R."/>
            <person name="Scott J."/>
            <person name="Simpson M."/>
            <person name="Smith T."/>
            <person name="Sprague A."/>
            <person name="Stockwell T."/>
            <person name="Turner R."/>
            <person name="Venter E."/>
            <person name="Wang M."/>
            <person name="Wen M."/>
            <person name="Wu D."/>
            <person name="Wu M."/>
            <person name="Xia A."/>
            <person name="Zandieh A."/>
            <person name="Zhu X."/>
        </authorList>
    </citation>
    <scope>NUCLEOTIDE SEQUENCE</scope>
</reference>
<accession>B2R4Y6</accession>
<proteinExistence type="evidence at transcript level"/>
<evidence type="ECO:0000313" key="1">
    <source>
        <dbReference type="EMBL" id="BAG34933.1"/>
    </source>
</evidence>
<dbReference type="EMBL" id="AK311995">
    <property type="protein sequence ID" value="BAG34933.1"/>
    <property type="molecule type" value="mRNA"/>
</dbReference>
<evidence type="ECO:0000313" key="2">
    <source>
        <dbReference type="EMBL" id="EAW96698.1"/>
    </source>
</evidence>
<reference evidence="2" key="2">
    <citation type="submission" date="2005-07" db="EMBL/GenBank/DDBJ databases">
        <authorList>
            <person name="Mural R.J."/>
            <person name="Istrail S."/>
            <person name="Sutton G."/>
            <person name="Florea L."/>
            <person name="Halpern A.L."/>
            <person name="Mobarry C.M."/>
            <person name="Lippert R."/>
            <person name="Walenz B."/>
            <person name="Shatkay H."/>
            <person name="Dew I."/>
            <person name="Miller J.R."/>
            <person name="Flanigan M.J."/>
            <person name="Edwards N.J."/>
            <person name="Bolanos R."/>
            <person name="Fasulo D."/>
            <person name="Halldorsson B.V."/>
            <person name="Hannenhalli S."/>
            <person name="Turner R."/>
            <person name="Yooseph S."/>
            <person name="Lu F."/>
            <person name="Nusskern D.R."/>
            <person name="Shue B.C."/>
            <person name="Zheng X.H."/>
            <person name="Zhong F."/>
            <person name="Delcher A.L."/>
            <person name="Huson D.H."/>
            <person name="Kravitz S.A."/>
            <person name="Mouchard L."/>
            <person name="Reinert K."/>
            <person name="Remington K.A."/>
            <person name="Clark A.G."/>
            <person name="Waterman M.S."/>
            <person name="Eichler E.E."/>
            <person name="Adams M.D."/>
            <person name="Hunkapiller M.W."/>
            <person name="Myers E.W."/>
            <person name="Venter J.C."/>
        </authorList>
    </citation>
    <scope>NUCLEOTIDE SEQUENCE</scope>
</reference>
<dbReference type="EMBL" id="CH471054">
    <property type="protein sequence ID" value="EAW96698.1"/>
    <property type="molecule type" value="Genomic_DNA"/>
</dbReference>
<dbReference type="AlphaFoldDB" id="B2R4Y6"/>
<reference evidence="1" key="3">
    <citation type="submission" date="2008-01" db="EMBL/GenBank/DDBJ databases">
        <title>NEDO functional analysis of protein and research application project.</title>
        <authorList>
            <person name="Wakamatsu A."/>
            <person name="Yamamoto J."/>
            <person name="Kimura K."/>
            <person name="Kaida T."/>
            <person name="Tsuchiya K."/>
            <person name="Iida Y."/>
            <person name="Takayama Y."/>
            <person name="Murakawa K."/>
            <person name="Kanehori K."/>
            <person name="Andoh T."/>
            <person name="Kagawa N."/>
            <person name="Sato R."/>
            <person name="Kawamura Y."/>
            <person name="Tanaka S."/>
            <person name="Kisu Y."/>
            <person name="Sugano S."/>
            <person name="Goshima N."/>
            <person name="Nomura N."/>
            <person name="Isogai T."/>
        </authorList>
    </citation>
    <scope>NUCLEOTIDE SEQUENCE</scope>
</reference>
<sequence length="32" mass="3677">MCSEEEMTRSQVQELVEYLDFGTAVFQGSSKF</sequence>
<gene>
    <name evidence="2" type="primary">SP1</name>
    <name evidence="2" type="ORF">hCG_1787889</name>
</gene>